<dbReference type="AlphaFoldDB" id="A0A2P2NH24"/>
<sequence>MLSVFIPFDFDLRRLRLILNDDTTLARSSATTSPPLDSSRPFSRLAHMVSID</sequence>
<protein>
    <submittedName>
        <fullName evidence="1">Uncharacterized protein</fullName>
    </submittedName>
</protein>
<dbReference type="EMBL" id="GGEC01061270">
    <property type="protein sequence ID" value="MBX41754.1"/>
    <property type="molecule type" value="Transcribed_RNA"/>
</dbReference>
<accession>A0A2P2NH24</accession>
<evidence type="ECO:0000313" key="1">
    <source>
        <dbReference type="EMBL" id="MBX41754.1"/>
    </source>
</evidence>
<reference evidence="1" key="1">
    <citation type="submission" date="2018-02" db="EMBL/GenBank/DDBJ databases">
        <title>Rhizophora mucronata_Transcriptome.</title>
        <authorList>
            <person name="Meera S.P."/>
            <person name="Sreeshan A."/>
            <person name="Augustine A."/>
        </authorList>
    </citation>
    <scope>NUCLEOTIDE SEQUENCE</scope>
    <source>
        <tissue evidence="1">Leaf</tissue>
    </source>
</reference>
<organism evidence="1">
    <name type="scientific">Rhizophora mucronata</name>
    <name type="common">Asiatic mangrove</name>
    <dbReference type="NCBI Taxonomy" id="61149"/>
    <lineage>
        <taxon>Eukaryota</taxon>
        <taxon>Viridiplantae</taxon>
        <taxon>Streptophyta</taxon>
        <taxon>Embryophyta</taxon>
        <taxon>Tracheophyta</taxon>
        <taxon>Spermatophyta</taxon>
        <taxon>Magnoliopsida</taxon>
        <taxon>eudicotyledons</taxon>
        <taxon>Gunneridae</taxon>
        <taxon>Pentapetalae</taxon>
        <taxon>rosids</taxon>
        <taxon>fabids</taxon>
        <taxon>Malpighiales</taxon>
        <taxon>Rhizophoraceae</taxon>
        <taxon>Rhizophora</taxon>
    </lineage>
</organism>
<name>A0A2P2NH24_RHIMU</name>
<proteinExistence type="predicted"/>